<dbReference type="EMBL" id="CP060244">
    <property type="protein sequence ID" value="QNT78277.1"/>
    <property type="molecule type" value="Genomic_DNA"/>
</dbReference>
<protein>
    <submittedName>
        <fullName evidence="1">Uncharacterized protein</fullName>
    </submittedName>
</protein>
<dbReference type="Proteomes" id="UP000516349">
    <property type="component" value="Chromosome"/>
</dbReference>
<dbReference type="AlphaFoldDB" id="A0A7H1NR67"/>
<organism evidence="1 2">
    <name type="scientific">Entomobacter blattae</name>
    <dbReference type="NCBI Taxonomy" id="2762277"/>
    <lineage>
        <taxon>Bacteria</taxon>
        <taxon>Pseudomonadati</taxon>
        <taxon>Pseudomonadota</taxon>
        <taxon>Alphaproteobacteria</taxon>
        <taxon>Acetobacterales</taxon>
        <taxon>Acetobacteraceae</taxon>
        <taxon>Entomobacter</taxon>
    </lineage>
</organism>
<proteinExistence type="predicted"/>
<sequence length="47" mass="5573">MIWSFRKGNDMFNLYIIYFLQIRNVPSWTEFTGAAVARVGLLEGHFY</sequence>
<dbReference type="KEGG" id="ebla:JGUZn3_10490"/>
<dbReference type="RefSeq" id="WP_203414608.1">
    <property type="nucleotide sequence ID" value="NZ_CP060244.1"/>
</dbReference>
<keyword evidence="2" id="KW-1185">Reference proteome</keyword>
<reference evidence="1 2" key="1">
    <citation type="submission" date="2020-08" db="EMBL/GenBank/DDBJ databases">
        <title>Complete genome sequence of Entomobacter blattae G55GP.</title>
        <authorList>
            <person name="Poehlein A."/>
            <person name="Guzman J."/>
            <person name="Daniel R."/>
            <person name="Vilcinskas A."/>
        </authorList>
    </citation>
    <scope>NUCLEOTIDE SEQUENCE [LARGE SCALE GENOMIC DNA]</scope>
    <source>
        <strain evidence="1 2">G55GP</strain>
    </source>
</reference>
<evidence type="ECO:0000313" key="2">
    <source>
        <dbReference type="Proteomes" id="UP000516349"/>
    </source>
</evidence>
<accession>A0A7H1NR67</accession>
<name>A0A7H1NR67_9PROT</name>
<gene>
    <name evidence="1" type="ORF">JGUZn3_10490</name>
</gene>
<evidence type="ECO:0000313" key="1">
    <source>
        <dbReference type="EMBL" id="QNT78277.1"/>
    </source>
</evidence>